<keyword evidence="1" id="KW-0472">Membrane</keyword>
<name>A0ABY4BLT6_9FLAO</name>
<feature type="transmembrane region" description="Helical" evidence="1">
    <location>
        <begin position="37"/>
        <end position="58"/>
    </location>
</feature>
<dbReference type="Proteomes" id="UP000831460">
    <property type="component" value="Chromosome"/>
</dbReference>
<feature type="transmembrane region" description="Helical" evidence="1">
    <location>
        <begin position="157"/>
        <end position="178"/>
    </location>
</feature>
<keyword evidence="3" id="KW-1185">Reference proteome</keyword>
<feature type="transmembrane region" description="Helical" evidence="1">
    <location>
        <begin position="6"/>
        <end position="25"/>
    </location>
</feature>
<dbReference type="EMBL" id="CP094532">
    <property type="protein sequence ID" value="UOE39849.1"/>
    <property type="molecule type" value="Genomic_DNA"/>
</dbReference>
<feature type="transmembrane region" description="Helical" evidence="1">
    <location>
        <begin position="96"/>
        <end position="114"/>
    </location>
</feature>
<gene>
    <name evidence="2" type="ORF">MTP09_07905</name>
</gene>
<keyword evidence="1" id="KW-1133">Transmembrane helix</keyword>
<evidence type="ECO:0000313" key="2">
    <source>
        <dbReference type="EMBL" id="UOE39849.1"/>
    </source>
</evidence>
<feature type="transmembrane region" description="Helical" evidence="1">
    <location>
        <begin position="126"/>
        <end position="145"/>
    </location>
</feature>
<dbReference type="RefSeq" id="WP_243547704.1">
    <property type="nucleotide sequence ID" value="NZ_CP094532.1"/>
</dbReference>
<feature type="transmembrane region" description="Helical" evidence="1">
    <location>
        <begin position="64"/>
        <end position="84"/>
    </location>
</feature>
<sequence length="218" mass="25134">MDWDRNLVSNYTTLVMVVTLIFLIIKRENLGQGINYFIYAIAVGTSIEIFNAINFRINPAFNSVPVYVIGVNMIVFLLFFMYFHQVLDKGSYRTKNLIIVAIFVVWTFIAAIVTKDFFTVFPIYCHFGQVTILSASIFLLMSQIFNSDKILVLRNYFPFWICIGLMTIYLGIIPLLFISRTASHMINMNIFFIILFIVNFIGYSILIFGILSAKKQTS</sequence>
<evidence type="ECO:0000313" key="3">
    <source>
        <dbReference type="Proteomes" id="UP000831460"/>
    </source>
</evidence>
<organism evidence="2 3">
    <name type="scientific">Chryseobacterium suipulveris</name>
    <dbReference type="NCBI Taxonomy" id="2929800"/>
    <lineage>
        <taxon>Bacteria</taxon>
        <taxon>Pseudomonadati</taxon>
        <taxon>Bacteroidota</taxon>
        <taxon>Flavobacteriia</taxon>
        <taxon>Flavobacteriales</taxon>
        <taxon>Weeksellaceae</taxon>
        <taxon>Chryseobacterium group</taxon>
        <taxon>Chryseobacterium</taxon>
    </lineage>
</organism>
<accession>A0ABY4BLT6</accession>
<reference evidence="2 3" key="1">
    <citation type="submission" date="2022-03" db="EMBL/GenBank/DDBJ databases">
        <title>Chryseobacterium sp. isolated from particulate matters in swine house.</title>
        <authorList>
            <person name="Won M."/>
            <person name="Kim S.-J."/>
            <person name="Kwon S.-W."/>
        </authorList>
    </citation>
    <scope>NUCLEOTIDE SEQUENCE [LARGE SCALE GENOMIC DNA]</scope>
    <source>
        <strain evidence="2 3">SC2-2</strain>
    </source>
</reference>
<protein>
    <submittedName>
        <fullName evidence="2">Uncharacterized protein</fullName>
    </submittedName>
</protein>
<keyword evidence="1" id="KW-0812">Transmembrane</keyword>
<proteinExistence type="predicted"/>
<feature type="transmembrane region" description="Helical" evidence="1">
    <location>
        <begin position="190"/>
        <end position="211"/>
    </location>
</feature>
<evidence type="ECO:0000256" key="1">
    <source>
        <dbReference type="SAM" id="Phobius"/>
    </source>
</evidence>